<evidence type="ECO:0000259" key="2">
    <source>
        <dbReference type="Pfam" id="PF01488"/>
    </source>
</evidence>
<keyword evidence="4" id="KW-1185">Reference proteome</keyword>
<comment type="similarity">
    <text evidence="1">Belongs to the ornithine cyclodeaminase/mu-crystallin family.</text>
</comment>
<dbReference type="GO" id="GO:0005737">
    <property type="term" value="C:cytoplasm"/>
    <property type="evidence" value="ECO:0007669"/>
    <property type="project" value="TreeGrafter"/>
</dbReference>
<reference evidence="3" key="1">
    <citation type="submission" date="2022-12" db="EMBL/GenBank/DDBJ databases">
        <authorList>
            <person name="Petersen C."/>
        </authorList>
    </citation>
    <scope>NUCLEOTIDE SEQUENCE</scope>
    <source>
        <strain evidence="3">IBT 29677</strain>
    </source>
</reference>
<dbReference type="Gene3D" id="3.40.50.720">
    <property type="entry name" value="NAD(P)-binding Rossmann-like Domain"/>
    <property type="match status" value="1"/>
</dbReference>
<dbReference type="Gene3D" id="3.30.1780.10">
    <property type="entry name" value="ornithine cyclodeaminase, domain 1"/>
    <property type="match status" value="1"/>
</dbReference>
<dbReference type="Proteomes" id="UP001147747">
    <property type="component" value="Unassembled WGS sequence"/>
</dbReference>
<feature type="domain" description="Quinate/shikimate 5-dehydrogenase/glutamyl-tRNA reductase" evidence="2">
    <location>
        <begin position="138"/>
        <end position="241"/>
    </location>
</feature>
<gene>
    <name evidence="3" type="ORF">N7509_003311</name>
</gene>
<comment type="caution">
    <text evidence="3">The sequence shown here is derived from an EMBL/GenBank/DDBJ whole genome shotgun (WGS) entry which is preliminary data.</text>
</comment>
<sequence>MSQFTVLGDSAIRQLLLSLSREETKSFQRDIEDCLISICPGNESDYQPSPGIINRPDGQKILFRPFTSPDNVGTKIIVHPAPASETSESTAASRTQQALHGIVVLVDKCGFPTGVLNAEEITGYRTTMSAMIPYSWRCHTEHIIIFGAGKQALWHTRLALALRGDEIKSITIVNRSLERAQELVQTVNEENSSYWKSSCQLKILVHTQEVFGLQLQKLLAEADAIFCTVPSREPIFAMAALNLEGRSRPPFISAVGSWQPDMIEVDPAILHHVTETRGFNKNDSKISSGAVIVDDDEHALIHAGEIVQSGLEKDQILGIGQVLSWKRDEPMRPEDMDDLNWWLAEGLIVYKSIGVSVTDLVAANAILALAAKKNLGTSISDF</sequence>
<organism evidence="3 4">
    <name type="scientific">Penicillium cosmopolitanum</name>
    <dbReference type="NCBI Taxonomy" id="1131564"/>
    <lineage>
        <taxon>Eukaryota</taxon>
        <taxon>Fungi</taxon>
        <taxon>Dikarya</taxon>
        <taxon>Ascomycota</taxon>
        <taxon>Pezizomycotina</taxon>
        <taxon>Eurotiomycetes</taxon>
        <taxon>Eurotiomycetidae</taxon>
        <taxon>Eurotiales</taxon>
        <taxon>Aspergillaceae</taxon>
        <taxon>Penicillium</taxon>
    </lineage>
</organism>
<accession>A0A9W9W4S7</accession>
<dbReference type="GeneID" id="81366928"/>
<dbReference type="PANTHER" id="PTHR13812">
    <property type="entry name" value="KETIMINE REDUCTASE MU-CRYSTALLIN"/>
    <property type="match status" value="1"/>
</dbReference>
<dbReference type="PANTHER" id="PTHR13812:SF19">
    <property type="entry name" value="KETIMINE REDUCTASE MU-CRYSTALLIN"/>
    <property type="match status" value="1"/>
</dbReference>
<evidence type="ECO:0000313" key="3">
    <source>
        <dbReference type="EMBL" id="KAJ5403440.1"/>
    </source>
</evidence>
<dbReference type="OrthoDB" id="41492at2759"/>
<dbReference type="RefSeq" id="XP_056490682.1">
    <property type="nucleotide sequence ID" value="XM_056627948.1"/>
</dbReference>
<dbReference type="InterPro" id="IPR006151">
    <property type="entry name" value="Shikm_DH/Glu-tRNA_Rdtase"/>
</dbReference>
<evidence type="ECO:0000313" key="4">
    <source>
        <dbReference type="Proteomes" id="UP001147747"/>
    </source>
</evidence>
<evidence type="ECO:0000256" key="1">
    <source>
        <dbReference type="ARBA" id="ARBA00008903"/>
    </source>
</evidence>
<name>A0A9W9W4S7_9EURO</name>
<dbReference type="SUPFAM" id="SSF51735">
    <property type="entry name" value="NAD(P)-binding Rossmann-fold domains"/>
    <property type="match status" value="1"/>
</dbReference>
<protein>
    <recommendedName>
        <fullName evidence="2">Quinate/shikimate 5-dehydrogenase/glutamyl-tRNA reductase domain-containing protein</fullName>
    </recommendedName>
</protein>
<proteinExistence type="inferred from homology"/>
<dbReference type="Pfam" id="PF01488">
    <property type="entry name" value="Shikimate_DH"/>
    <property type="match status" value="1"/>
</dbReference>
<dbReference type="InterPro" id="IPR003462">
    <property type="entry name" value="ODC_Mu_crystall"/>
</dbReference>
<reference evidence="3" key="2">
    <citation type="journal article" date="2023" name="IMA Fungus">
        <title>Comparative genomic study of the Penicillium genus elucidates a diverse pangenome and 15 lateral gene transfer events.</title>
        <authorList>
            <person name="Petersen C."/>
            <person name="Sorensen T."/>
            <person name="Nielsen M.R."/>
            <person name="Sondergaard T.E."/>
            <person name="Sorensen J.L."/>
            <person name="Fitzpatrick D.A."/>
            <person name="Frisvad J.C."/>
            <person name="Nielsen K.L."/>
        </authorList>
    </citation>
    <scope>NUCLEOTIDE SEQUENCE</scope>
    <source>
        <strain evidence="3">IBT 29677</strain>
    </source>
</reference>
<dbReference type="InterPro" id="IPR036291">
    <property type="entry name" value="NAD(P)-bd_dom_sf"/>
</dbReference>
<dbReference type="AlphaFoldDB" id="A0A9W9W4S7"/>
<dbReference type="InterPro" id="IPR023401">
    <property type="entry name" value="ODC_N"/>
</dbReference>
<dbReference type="EMBL" id="JAPZBU010000005">
    <property type="protein sequence ID" value="KAJ5403440.1"/>
    <property type="molecule type" value="Genomic_DNA"/>
</dbReference>